<gene>
    <name evidence="1" type="ORF">NPIL_445281</name>
</gene>
<evidence type="ECO:0000313" key="1">
    <source>
        <dbReference type="EMBL" id="GFT96465.1"/>
    </source>
</evidence>
<dbReference type="AlphaFoldDB" id="A0A8X6U6E8"/>
<reference evidence="1" key="1">
    <citation type="submission" date="2020-08" db="EMBL/GenBank/DDBJ databases">
        <title>Multicomponent nature underlies the extraordinary mechanical properties of spider dragline silk.</title>
        <authorList>
            <person name="Kono N."/>
            <person name="Nakamura H."/>
            <person name="Mori M."/>
            <person name="Yoshida Y."/>
            <person name="Ohtoshi R."/>
            <person name="Malay A.D."/>
            <person name="Moran D.A.P."/>
            <person name="Tomita M."/>
            <person name="Numata K."/>
            <person name="Arakawa K."/>
        </authorList>
    </citation>
    <scope>NUCLEOTIDE SEQUENCE</scope>
</reference>
<keyword evidence="2" id="KW-1185">Reference proteome</keyword>
<accession>A0A8X6U6E8</accession>
<organism evidence="1 2">
    <name type="scientific">Nephila pilipes</name>
    <name type="common">Giant wood spider</name>
    <name type="synonym">Nephila maculata</name>
    <dbReference type="NCBI Taxonomy" id="299642"/>
    <lineage>
        <taxon>Eukaryota</taxon>
        <taxon>Metazoa</taxon>
        <taxon>Ecdysozoa</taxon>
        <taxon>Arthropoda</taxon>
        <taxon>Chelicerata</taxon>
        <taxon>Arachnida</taxon>
        <taxon>Araneae</taxon>
        <taxon>Araneomorphae</taxon>
        <taxon>Entelegynae</taxon>
        <taxon>Araneoidea</taxon>
        <taxon>Nephilidae</taxon>
        <taxon>Nephila</taxon>
    </lineage>
</organism>
<dbReference type="Proteomes" id="UP000887013">
    <property type="component" value="Unassembled WGS sequence"/>
</dbReference>
<name>A0A8X6U6E8_NEPPI</name>
<comment type="caution">
    <text evidence="1">The sequence shown here is derived from an EMBL/GenBank/DDBJ whole genome shotgun (WGS) entry which is preliminary data.</text>
</comment>
<proteinExistence type="predicted"/>
<protein>
    <submittedName>
        <fullName evidence="1">Uncharacterized protein</fullName>
    </submittedName>
</protein>
<evidence type="ECO:0000313" key="2">
    <source>
        <dbReference type="Proteomes" id="UP000887013"/>
    </source>
</evidence>
<sequence>MEKEKKDTLDIFLKINALSLLDNNYPESEWIRLYNDGSKMNDGAGTGVHSRLLSQYVPMGKYLTNFDAQVHAIFLAVTNLQFRKESFEKAVIFDYFRSAIETIALQHLSESLIVI</sequence>
<dbReference type="OrthoDB" id="6437089at2759"/>
<dbReference type="EMBL" id="BMAW01075380">
    <property type="protein sequence ID" value="GFT96465.1"/>
    <property type="molecule type" value="Genomic_DNA"/>
</dbReference>